<evidence type="ECO:0000313" key="2">
    <source>
        <dbReference type="EMBL" id="RNA14051.1"/>
    </source>
</evidence>
<proteinExistence type="predicted"/>
<gene>
    <name evidence="2" type="ORF">BpHYR1_048934</name>
</gene>
<organism evidence="2 3">
    <name type="scientific">Brachionus plicatilis</name>
    <name type="common">Marine rotifer</name>
    <name type="synonym">Brachionus muelleri</name>
    <dbReference type="NCBI Taxonomy" id="10195"/>
    <lineage>
        <taxon>Eukaryota</taxon>
        <taxon>Metazoa</taxon>
        <taxon>Spiralia</taxon>
        <taxon>Gnathifera</taxon>
        <taxon>Rotifera</taxon>
        <taxon>Eurotatoria</taxon>
        <taxon>Monogononta</taxon>
        <taxon>Pseudotrocha</taxon>
        <taxon>Ploima</taxon>
        <taxon>Brachionidae</taxon>
        <taxon>Brachionus</taxon>
    </lineage>
</organism>
<sequence length="197" mass="23536">MNRRFSSSRKFYQILRKNYSSYTYILFRLIGAIYHVTFDFKQHFRNRFKQNQLISHFFAIIMAYFTNSLDLLLMKTNPTCWLCTKCTEEKIKQKKHTMSHYLQVDKMNDVSKMARLKKNCQIKKTLSTLFHNKKLTKPGCVRLDAFTLQKTDANLNKNYLMEIAPSPINFVRLSRLDFKMFQQNIKFVLTVLNSVSR</sequence>
<keyword evidence="1" id="KW-0472">Membrane</keyword>
<name>A0A3M7QSL2_BRAPC</name>
<feature type="transmembrane region" description="Helical" evidence="1">
    <location>
        <begin position="53"/>
        <end position="73"/>
    </location>
</feature>
<keyword evidence="3" id="KW-1185">Reference proteome</keyword>
<reference evidence="2 3" key="1">
    <citation type="journal article" date="2018" name="Sci. Rep.">
        <title>Genomic signatures of local adaptation to the degree of environmental predictability in rotifers.</title>
        <authorList>
            <person name="Franch-Gras L."/>
            <person name="Hahn C."/>
            <person name="Garcia-Roger E.M."/>
            <person name="Carmona M.J."/>
            <person name="Serra M."/>
            <person name="Gomez A."/>
        </authorList>
    </citation>
    <scope>NUCLEOTIDE SEQUENCE [LARGE SCALE GENOMIC DNA]</scope>
    <source>
        <strain evidence="2">HYR1</strain>
    </source>
</reference>
<comment type="caution">
    <text evidence="2">The sequence shown here is derived from an EMBL/GenBank/DDBJ whole genome shotgun (WGS) entry which is preliminary data.</text>
</comment>
<dbReference type="Proteomes" id="UP000276133">
    <property type="component" value="Unassembled WGS sequence"/>
</dbReference>
<protein>
    <submittedName>
        <fullName evidence="2">Uncharacterized protein</fullName>
    </submittedName>
</protein>
<feature type="transmembrane region" description="Helical" evidence="1">
    <location>
        <begin position="21"/>
        <end position="38"/>
    </location>
</feature>
<keyword evidence="1" id="KW-1133">Transmembrane helix</keyword>
<keyword evidence="1" id="KW-0812">Transmembrane</keyword>
<evidence type="ECO:0000256" key="1">
    <source>
        <dbReference type="SAM" id="Phobius"/>
    </source>
</evidence>
<dbReference type="EMBL" id="REGN01005269">
    <property type="protein sequence ID" value="RNA14051.1"/>
    <property type="molecule type" value="Genomic_DNA"/>
</dbReference>
<dbReference type="AlphaFoldDB" id="A0A3M7QSL2"/>
<accession>A0A3M7QSL2</accession>
<evidence type="ECO:0000313" key="3">
    <source>
        <dbReference type="Proteomes" id="UP000276133"/>
    </source>
</evidence>